<dbReference type="AlphaFoldDB" id="A0A9X8UIH0"/>
<dbReference type="SUPFAM" id="SSF51735">
    <property type="entry name" value="NAD(P)-binding Rossmann-fold domains"/>
    <property type="match status" value="1"/>
</dbReference>
<feature type="domain" description="1-deoxy-D-xylulose 5-phosphate reductoisomerase C-terminal" evidence="11">
    <location>
        <begin position="146"/>
        <end position="229"/>
    </location>
</feature>
<evidence type="ECO:0000256" key="1">
    <source>
        <dbReference type="ARBA" id="ARBA00005094"/>
    </source>
</evidence>
<dbReference type="GO" id="GO:0051484">
    <property type="term" value="P:isopentenyl diphosphate biosynthetic process, methylerythritol 4-phosphate pathway involved in terpenoid biosynthetic process"/>
    <property type="evidence" value="ECO:0007669"/>
    <property type="project" value="UniProtKB-ARBA"/>
</dbReference>
<feature type="binding site" evidence="9">
    <location>
        <position position="40"/>
    </location>
    <ligand>
        <name>NADPH</name>
        <dbReference type="ChEBI" id="CHEBI:57783"/>
    </ligand>
</feature>
<dbReference type="InterPro" id="IPR036291">
    <property type="entry name" value="NAD(P)-bd_dom_sf"/>
</dbReference>
<feature type="binding site" evidence="9">
    <location>
        <position position="125"/>
    </location>
    <ligand>
        <name>1-deoxy-D-xylulose 5-phosphate</name>
        <dbReference type="ChEBI" id="CHEBI:57792"/>
    </ligand>
</feature>
<feature type="binding site" evidence="9">
    <location>
        <position position="218"/>
    </location>
    <ligand>
        <name>1-deoxy-D-xylulose 5-phosphate</name>
        <dbReference type="ChEBI" id="CHEBI:57792"/>
    </ligand>
</feature>
<evidence type="ECO:0000256" key="7">
    <source>
        <dbReference type="ARBA" id="ARBA00023229"/>
    </source>
</evidence>
<evidence type="ECO:0000256" key="8">
    <source>
        <dbReference type="ARBA" id="ARBA00048543"/>
    </source>
</evidence>
<dbReference type="FunFam" id="3.40.50.720:FF:000045">
    <property type="entry name" value="1-deoxy-D-xylulose 5-phosphate reductoisomerase"/>
    <property type="match status" value="1"/>
</dbReference>
<comment type="catalytic activity">
    <reaction evidence="8">
        <text>2-C-methyl-D-erythritol 4-phosphate + NADP(+) = 1-deoxy-D-xylulose 5-phosphate + NADPH + H(+)</text>
        <dbReference type="Rhea" id="RHEA:13717"/>
        <dbReference type="ChEBI" id="CHEBI:15378"/>
        <dbReference type="ChEBI" id="CHEBI:57783"/>
        <dbReference type="ChEBI" id="CHEBI:57792"/>
        <dbReference type="ChEBI" id="CHEBI:58262"/>
        <dbReference type="ChEBI" id="CHEBI:58349"/>
        <dbReference type="EC" id="1.1.1.267"/>
    </reaction>
    <physiologicalReaction direction="right-to-left" evidence="8">
        <dbReference type="Rhea" id="RHEA:13719"/>
    </physiologicalReaction>
</comment>
<gene>
    <name evidence="9" type="primary">dxr</name>
    <name evidence="13" type="ORF">EDD78_10873</name>
</gene>
<evidence type="ECO:0000259" key="11">
    <source>
        <dbReference type="Pfam" id="PF08436"/>
    </source>
</evidence>
<keyword evidence="7 9" id="KW-0414">Isoprene biosynthesis</keyword>
<feature type="binding site" evidence="9">
    <location>
        <position position="126"/>
    </location>
    <ligand>
        <name>NADPH</name>
        <dbReference type="ChEBI" id="CHEBI:57783"/>
    </ligand>
</feature>
<dbReference type="Pfam" id="PF13288">
    <property type="entry name" value="DXPR_C"/>
    <property type="match status" value="1"/>
</dbReference>
<dbReference type="SUPFAM" id="SSF55347">
    <property type="entry name" value="Glyceraldehyde-3-phosphate dehydrogenase-like, C-terminal domain"/>
    <property type="match status" value="1"/>
</dbReference>
<dbReference type="SUPFAM" id="SSF69055">
    <property type="entry name" value="1-deoxy-D-xylulose-5-phosphate reductoisomerase, C-terminal domain"/>
    <property type="match status" value="1"/>
</dbReference>
<feature type="binding site" evidence="9">
    <location>
        <position position="151"/>
    </location>
    <ligand>
        <name>1-deoxy-D-xylulose 5-phosphate</name>
        <dbReference type="ChEBI" id="CHEBI:57792"/>
    </ligand>
</feature>
<dbReference type="InterPro" id="IPR013512">
    <property type="entry name" value="DXP_reductoisomerase_N"/>
</dbReference>
<dbReference type="Pfam" id="PF02670">
    <property type="entry name" value="DXP_reductoisom"/>
    <property type="match status" value="1"/>
</dbReference>
<evidence type="ECO:0000256" key="6">
    <source>
        <dbReference type="ARBA" id="ARBA00023211"/>
    </source>
</evidence>
<dbReference type="InterPro" id="IPR026877">
    <property type="entry name" value="DXPR_C"/>
</dbReference>
<dbReference type="Pfam" id="PF08436">
    <property type="entry name" value="DXP_redisom_C"/>
    <property type="match status" value="1"/>
</dbReference>
<evidence type="ECO:0000259" key="12">
    <source>
        <dbReference type="Pfam" id="PF13288"/>
    </source>
</evidence>
<dbReference type="EMBL" id="SLUK01000008">
    <property type="protein sequence ID" value="TCL42762.1"/>
    <property type="molecule type" value="Genomic_DNA"/>
</dbReference>
<feature type="domain" description="DXP reductoisomerase C-terminal" evidence="12">
    <location>
        <begin position="261"/>
        <end position="377"/>
    </location>
</feature>
<organism evidence="13 14">
    <name type="scientific">Harryflintia acetispora</name>
    <dbReference type="NCBI Taxonomy" id="1849041"/>
    <lineage>
        <taxon>Bacteria</taxon>
        <taxon>Bacillati</taxon>
        <taxon>Bacillota</taxon>
        <taxon>Clostridia</taxon>
        <taxon>Eubacteriales</taxon>
        <taxon>Oscillospiraceae</taxon>
        <taxon>Harryflintia</taxon>
    </lineage>
</organism>
<dbReference type="Proteomes" id="UP000294682">
    <property type="component" value="Unassembled WGS sequence"/>
</dbReference>
<dbReference type="NCBIfam" id="TIGR00243">
    <property type="entry name" value="Dxr"/>
    <property type="match status" value="1"/>
</dbReference>
<comment type="caution">
    <text evidence="9">Lacks conserved residue(s) required for the propagation of feature annotation.</text>
</comment>
<evidence type="ECO:0000256" key="5">
    <source>
        <dbReference type="ARBA" id="ARBA00023002"/>
    </source>
</evidence>
<keyword evidence="9" id="KW-0460">Magnesium</keyword>
<dbReference type="PIRSF" id="PIRSF006205">
    <property type="entry name" value="Dxp_reductismrs"/>
    <property type="match status" value="1"/>
</dbReference>
<comment type="function">
    <text evidence="9">Catalyzes the NADPH-dependent rearrangement and reduction of 1-deoxy-D-xylulose-5-phosphate (DXP) to 2-C-methyl-D-erythritol 4-phosphate (MEP).</text>
</comment>
<feature type="binding site" evidence="9">
    <location>
        <position position="176"/>
    </location>
    <ligand>
        <name>1-deoxy-D-xylulose 5-phosphate</name>
        <dbReference type="ChEBI" id="CHEBI:57792"/>
    </ligand>
</feature>
<sequence>MENEQKTISILGSTGSIGTQAIKVCEALGFRVRALAARSNVSLLEQQARRLRPALLSVSNEEAWRDLRVRLADTNVEILLGTEGMCEIAAGGENDLVLNSVVGMVGLRPTLAALEAGKDVALANKETLVAAGGLVTETARRHGARLIPVDSEHSAIFQCLCGNDSKDVRRLLLTASGGPFFGRRSEELEHVMVEDALRHPNWQMGAKITVDCATMMNKGLEFIEAMWLFGVAPEQIEILVHRESVVHSMVEYRDGAVMAQLGVPDMAIPIQYALTFPRRLSCEVGTLDLFEVGKLTFQRPDYETFRCLGAALEAAKRGGLSPCVVNAANEAAVALFLERKIGFMEIARAVCGALEEVPAGDYESLDEVLEAARRAQDYVNQKISQ</sequence>
<dbReference type="HAMAP" id="MF_00183">
    <property type="entry name" value="DXP_reductoisom"/>
    <property type="match status" value="1"/>
</dbReference>
<accession>A0A9X8UIH0</accession>
<feature type="domain" description="1-deoxy-D-xylulose 5-phosphate reductoisomerase N-terminal" evidence="10">
    <location>
        <begin position="8"/>
        <end position="132"/>
    </location>
</feature>
<feature type="binding site" evidence="9">
    <location>
        <position position="152"/>
    </location>
    <ligand>
        <name>1-deoxy-D-xylulose 5-phosphate</name>
        <dbReference type="ChEBI" id="CHEBI:57792"/>
    </ligand>
</feature>
<reference evidence="13 14" key="1">
    <citation type="submission" date="2019-03" db="EMBL/GenBank/DDBJ databases">
        <title>Genomic Encyclopedia of Type Strains, Phase IV (KMG-IV): sequencing the most valuable type-strain genomes for metagenomic binning, comparative biology and taxonomic classification.</title>
        <authorList>
            <person name="Goeker M."/>
        </authorList>
    </citation>
    <scope>NUCLEOTIDE SEQUENCE [LARGE SCALE GENOMIC DNA]</scope>
    <source>
        <strain evidence="13 14">DSM 100433</strain>
    </source>
</reference>
<name>A0A9X8UIH0_9FIRM</name>
<dbReference type="RefSeq" id="WP_132084804.1">
    <property type="nucleotide sequence ID" value="NZ_SLUK01000008.1"/>
</dbReference>
<proteinExistence type="inferred from homology"/>
<dbReference type="InterPro" id="IPR036169">
    <property type="entry name" value="DXPR_C_sf"/>
</dbReference>
<dbReference type="NCBIfam" id="NF009114">
    <property type="entry name" value="PRK12464.1"/>
    <property type="match status" value="1"/>
</dbReference>
<feature type="binding site" evidence="9">
    <location>
        <position position="199"/>
    </location>
    <ligand>
        <name>1-deoxy-D-xylulose 5-phosphate</name>
        <dbReference type="ChEBI" id="CHEBI:57792"/>
    </ligand>
</feature>
<dbReference type="Gene3D" id="1.10.1740.10">
    <property type="match status" value="1"/>
</dbReference>
<dbReference type="GO" id="GO:0070402">
    <property type="term" value="F:NADPH binding"/>
    <property type="evidence" value="ECO:0007669"/>
    <property type="project" value="InterPro"/>
</dbReference>
<dbReference type="Gene3D" id="3.40.50.720">
    <property type="entry name" value="NAD(P)-binding Rossmann-like Domain"/>
    <property type="match status" value="1"/>
</dbReference>
<feature type="binding site" evidence="9">
    <location>
        <position position="124"/>
    </location>
    <ligand>
        <name>NADPH</name>
        <dbReference type="ChEBI" id="CHEBI:57783"/>
    </ligand>
</feature>
<feature type="binding site" evidence="9">
    <location>
        <position position="205"/>
    </location>
    <ligand>
        <name>NADPH</name>
        <dbReference type="ChEBI" id="CHEBI:57783"/>
    </ligand>
</feature>
<dbReference type="InterPro" id="IPR003821">
    <property type="entry name" value="DXP_reductoisomerase"/>
</dbReference>
<evidence type="ECO:0000313" key="14">
    <source>
        <dbReference type="Proteomes" id="UP000294682"/>
    </source>
</evidence>
<evidence type="ECO:0000256" key="2">
    <source>
        <dbReference type="ARBA" id="ARBA00006825"/>
    </source>
</evidence>
<feature type="binding site" evidence="9">
    <location>
        <position position="217"/>
    </location>
    <ligand>
        <name>1-deoxy-D-xylulose 5-phosphate</name>
        <dbReference type="ChEBI" id="CHEBI:57792"/>
    </ligand>
</feature>
<dbReference type="InterPro" id="IPR013644">
    <property type="entry name" value="DXP_reductoisomerase_C"/>
</dbReference>
<feature type="binding site" evidence="9">
    <location>
        <position position="17"/>
    </location>
    <ligand>
        <name>NADPH</name>
        <dbReference type="ChEBI" id="CHEBI:57783"/>
    </ligand>
</feature>
<comment type="similarity">
    <text evidence="2 9">Belongs to the DXR family.</text>
</comment>
<keyword evidence="14" id="KW-1185">Reference proteome</keyword>
<evidence type="ECO:0000256" key="3">
    <source>
        <dbReference type="ARBA" id="ARBA00022723"/>
    </source>
</evidence>
<feature type="binding site" evidence="9">
    <location>
        <position position="221"/>
    </location>
    <ligand>
        <name>1-deoxy-D-xylulose 5-phosphate</name>
        <dbReference type="ChEBI" id="CHEBI:57792"/>
    </ligand>
</feature>
<dbReference type="PANTHER" id="PTHR30525">
    <property type="entry name" value="1-DEOXY-D-XYLULOSE 5-PHOSPHATE REDUCTOISOMERASE"/>
    <property type="match status" value="1"/>
</dbReference>
<comment type="pathway">
    <text evidence="1 9">Isoprenoid biosynthesis; isopentenyl diphosphate biosynthesis via DXP pathway; isopentenyl diphosphate from 1-deoxy-D-xylulose 5-phosphate: step 1/6.</text>
</comment>
<evidence type="ECO:0000256" key="4">
    <source>
        <dbReference type="ARBA" id="ARBA00022857"/>
    </source>
</evidence>
<feature type="binding site" evidence="9">
    <location>
        <position position="15"/>
    </location>
    <ligand>
        <name>NADPH</name>
        <dbReference type="ChEBI" id="CHEBI:57783"/>
    </ligand>
</feature>
<dbReference type="GO" id="GO:0030604">
    <property type="term" value="F:1-deoxy-D-xylulose-5-phosphate reductoisomerase activity"/>
    <property type="evidence" value="ECO:0007669"/>
    <property type="project" value="UniProtKB-UniRule"/>
</dbReference>
<comment type="caution">
    <text evidence="13">The sequence shown here is derived from an EMBL/GenBank/DDBJ whole genome shotgun (WGS) entry which is preliminary data.</text>
</comment>
<protein>
    <recommendedName>
        <fullName evidence="9">1-deoxy-D-xylulose 5-phosphate reductoisomerase</fullName>
        <shortName evidence="9">DXP reductoisomerase</shortName>
        <ecNumber evidence="9">1.1.1.267</ecNumber>
    </recommendedName>
    <alternativeName>
        <fullName evidence="9">1-deoxyxylulose-5-phosphate reductoisomerase</fullName>
    </alternativeName>
    <alternativeName>
        <fullName evidence="9">2-C-methyl-D-erythritol 4-phosphate synthase</fullName>
    </alternativeName>
</protein>
<feature type="binding site" evidence="9">
    <location>
        <position position="16"/>
    </location>
    <ligand>
        <name>NADPH</name>
        <dbReference type="ChEBI" id="CHEBI:57783"/>
    </ligand>
</feature>
<feature type="binding site" evidence="9">
    <location>
        <position position="152"/>
    </location>
    <ligand>
        <name>Mn(2+)</name>
        <dbReference type="ChEBI" id="CHEBI:29035"/>
    </ligand>
</feature>
<dbReference type="EC" id="1.1.1.267" evidence="9"/>
<comment type="cofactor">
    <cofactor evidence="9">
        <name>Mg(2+)</name>
        <dbReference type="ChEBI" id="CHEBI:18420"/>
    </cofactor>
    <cofactor evidence="9">
        <name>Mn(2+)</name>
        <dbReference type="ChEBI" id="CHEBI:29035"/>
    </cofactor>
</comment>
<evidence type="ECO:0000313" key="13">
    <source>
        <dbReference type="EMBL" id="TCL42762.1"/>
    </source>
</evidence>
<feature type="binding site" evidence="9">
    <location>
        <position position="150"/>
    </location>
    <ligand>
        <name>Mn(2+)</name>
        <dbReference type="ChEBI" id="CHEBI:29035"/>
    </ligand>
</feature>
<evidence type="ECO:0000256" key="9">
    <source>
        <dbReference type="HAMAP-Rule" id="MF_00183"/>
    </source>
</evidence>
<feature type="binding site" evidence="9">
    <location>
        <position position="14"/>
    </location>
    <ligand>
        <name>NADPH</name>
        <dbReference type="ChEBI" id="CHEBI:57783"/>
    </ligand>
</feature>
<keyword evidence="3 9" id="KW-0479">Metal-binding</keyword>
<keyword evidence="4 9" id="KW-0521">NADP</keyword>
<feature type="binding site" evidence="9">
    <location>
        <position position="221"/>
    </location>
    <ligand>
        <name>Mn(2+)</name>
        <dbReference type="ChEBI" id="CHEBI:29035"/>
    </ligand>
</feature>
<keyword evidence="6 9" id="KW-0464">Manganese</keyword>
<keyword evidence="5 9" id="KW-0560">Oxidoreductase</keyword>
<dbReference type="PANTHER" id="PTHR30525:SF0">
    <property type="entry name" value="1-DEOXY-D-XYLULOSE 5-PHOSPHATE REDUCTOISOMERASE, CHLOROPLASTIC"/>
    <property type="match status" value="1"/>
</dbReference>
<evidence type="ECO:0000259" key="10">
    <source>
        <dbReference type="Pfam" id="PF02670"/>
    </source>
</evidence>
<dbReference type="GO" id="GO:0030145">
    <property type="term" value="F:manganese ion binding"/>
    <property type="evidence" value="ECO:0007669"/>
    <property type="project" value="TreeGrafter"/>
</dbReference>